<evidence type="ECO:0000313" key="2">
    <source>
        <dbReference type="EMBL" id="WRO23071.1"/>
    </source>
</evidence>
<accession>A0AAU0US40</accession>
<gene>
    <name evidence="2" type="ORF">MFMK1_002918</name>
</gene>
<reference evidence="2 3" key="1">
    <citation type="submission" date="2023-04" db="EMBL/GenBank/DDBJ databases">
        <authorList>
            <person name="Hsu D."/>
        </authorList>
    </citation>
    <scope>NUCLEOTIDE SEQUENCE [LARGE SCALE GENOMIC DNA]</scope>
    <source>
        <strain evidence="2 3">MK1</strain>
    </source>
</reference>
<sequence>MGNNKKRSLHLHGFLIAFSTFFIAILASFISQKILDNITSLILAFILLALIILLGVLFDIIGVAVTVASDRAFHAKAAKRVPGARQALGMIRNSHVVASFANDVVGDISGTLSGAIGAVIVLRLLTAQVTGPQVYAGTVMTAIVAALTVGGKAIGKSLAIERAEDIIFQVGKLLFWWERIFKVELFSNGKRR</sequence>
<feature type="transmembrane region" description="Helical" evidence="1">
    <location>
        <begin position="12"/>
        <end position="30"/>
    </location>
</feature>
<protein>
    <recommendedName>
        <fullName evidence="4">CNNM transmembrane domain-containing protein</fullName>
    </recommendedName>
</protein>
<keyword evidence="1" id="KW-1133">Transmembrane helix</keyword>
<dbReference type="RefSeq" id="WP_366922458.1">
    <property type="nucleotide sequence ID" value="NZ_CP121694.1"/>
</dbReference>
<name>A0AAU0US40_9FIRM</name>
<dbReference type="Proteomes" id="UP001329915">
    <property type="component" value="Chromosome"/>
</dbReference>
<keyword evidence="1" id="KW-0812">Transmembrane</keyword>
<dbReference type="EMBL" id="CP121694">
    <property type="protein sequence ID" value="WRO23071.1"/>
    <property type="molecule type" value="Genomic_DNA"/>
</dbReference>
<organism evidence="2 3">
    <name type="scientific">Metallumcola ferriviriculae</name>
    <dbReference type="NCBI Taxonomy" id="3039180"/>
    <lineage>
        <taxon>Bacteria</taxon>
        <taxon>Bacillati</taxon>
        <taxon>Bacillota</taxon>
        <taxon>Clostridia</taxon>
        <taxon>Neomoorellales</taxon>
        <taxon>Desulfitibacteraceae</taxon>
        <taxon>Metallumcola</taxon>
    </lineage>
</organism>
<dbReference type="KEGG" id="dbc:MFMK1_002918"/>
<feature type="transmembrane region" description="Helical" evidence="1">
    <location>
        <begin position="42"/>
        <end position="67"/>
    </location>
</feature>
<evidence type="ECO:0000313" key="3">
    <source>
        <dbReference type="Proteomes" id="UP001329915"/>
    </source>
</evidence>
<keyword evidence="1" id="KW-0472">Membrane</keyword>
<evidence type="ECO:0000256" key="1">
    <source>
        <dbReference type="SAM" id="Phobius"/>
    </source>
</evidence>
<evidence type="ECO:0008006" key="4">
    <source>
        <dbReference type="Google" id="ProtNLM"/>
    </source>
</evidence>
<dbReference type="AlphaFoldDB" id="A0AAU0US40"/>
<keyword evidence="3" id="KW-1185">Reference proteome</keyword>
<proteinExistence type="predicted"/>